<dbReference type="GO" id="GO:0016301">
    <property type="term" value="F:kinase activity"/>
    <property type="evidence" value="ECO:0007669"/>
    <property type="project" value="UniProtKB-KW"/>
</dbReference>
<accession>A0A1H2WQE4</accession>
<dbReference type="InterPro" id="IPR052700">
    <property type="entry name" value="Carb_kinase_PfkB-like"/>
</dbReference>
<evidence type="ECO:0000313" key="5">
    <source>
        <dbReference type="EMBL" id="SDW82728.1"/>
    </source>
</evidence>
<dbReference type="RefSeq" id="WP_093262868.1">
    <property type="nucleotide sequence ID" value="NZ_FNOK01000005.1"/>
</dbReference>
<organism evidence="5 6">
    <name type="scientific">Saccharopolyspora shandongensis</name>
    <dbReference type="NCBI Taxonomy" id="418495"/>
    <lineage>
        <taxon>Bacteria</taxon>
        <taxon>Bacillati</taxon>
        <taxon>Actinomycetota</taxon>
        <taxon>Actinomycetes</taxon>
        <taxon>Pseudonocardiales</taxon>
        <taxon>Pseudonocardiaceae</taxon>
        <taxon>Saccharopolyspora</taxon>
    </lineage>
</organism>
<name>A0A1H2WQE4_9PSEU</name>
<sequence length="329" mass="34905">MAESGSDPEVLCLGETMSLVAPAVPVSLEQARTFTLSAGGAESNVAIHLAALGHRVGWASRVGDDPLGRRMLAVIAAAGVDTGLVEVRPDAPTGVYFKDPGPGGTKVYYYRAGSAASTMDENFLADERLDAPRLLHISGITPALSDGCDRLVRRLLTRERRARITFDVNYRPALWPVEQAGPRLRELAQLADVVFVGLDEAATLWGVETAEDVRKLLDEPDVVVVKDGADAAYALSTETVVVPAPTVEVVEPVGAGDAFAAGYLSGVLRGEDGIRCLRLGHILAAHSLLSTEDHMPLPDRGAVAEWLGCDEEQWRNLSFGGGVASKEGE</sequence>
<dbReference type="AlphaFoldDB" id="A0A1H2WQE4"/>
<dbReference type="InterPro" id="IPR011611">
    <property type="entry name" value="PfkB_dom"/>
</dbReference>
<feature type="domain" description="Carbohydrate kinase PfkB" evidence="4">
    <location>
        <begin position="9"/>
        <end position="298"/>
    </location>
</feature>
<dbReference type="PANTHER" id="PTHR43320:SF2">
    <property type="entry name" value="2-DEHYDRO-3-DEOXYGLUCONOKINASE_2-DEHYDRO-3-DEOXYGALACTONOKINASE"/>
    <property type="match status" value="1"/>
</dbReference>
<evidence type="ECO:0000256" key="3">
    <source>
        <dbReference type="ARBA" id="ARBA00022777"/>
    </source>
</evidence>
<protein>
    <submittedName>
        <fullName evidence="5">2-dehydro-3-deoxygluconokinase</fullName>
    </submittedName>
</protein>
<dbReference type="Proteomes" id="UP000199529">
    <property type="component" value="Unassembled WGS sequence"/>
</dbReference>
<comment type="similarity">
    <text evidence="1">Belongs to the carbohydrate kinase PfkB family.</text>
</comment>
<evidence type="ECO:0000259" key="4">
    <source>
        <dbReference type="Pfam" id="PF00294"/>
    </source>
</evidence>
<dbReference type="STRING" id="418495.SAMN05216215_1005242"/>
<evidence type="ECO:0000256" key="1">
    <source>
        <dbReference type="ARBA" id="ARBA00010688"/>
    </source>
</evidence>
<dbReference type="SUPFAM" id="SSF53613">
    <property type="entry name" value="Ribokinase-like"/>
    <property type="match status" value="1"/>
</dbReference>
<evidence type="ECO:0000256" key="2">
    <source>
        <dbReference type="ARBA" id="ARBA00022679"/>
    </source>
</evidence>
<dbReference type="OrthoDB" id="9808601at2"/>
<keyword evidence="2" id="KW-0808">Transferase</keyword>
<dbReference type="PANTHER" id="PTHR43320">
    <property type="entry name" value="SUGAR KINASE"/>
    <property type="match status" value="1"/>
</dbReference>
<gene>
    <name evidence="5" type="ORF">SAMN05216215_1005242</name>
</gene>
<proteinExistence type="inferred from homology"/>
<evidence type="ECO:0000313" key="6">
    <source>
        <dbReference type="Proteomes" id="UP000199529"/>
    </source>
</evidence>
<keyword evidence="3 5" id="KW-0418">Kinase</keyword>
<dbReference type="Gene3D" id="3.40.1190.20">
    <property type="match status" value="1"/>
</dbReference>
<keyword evidence="6" id="KW-1185">Reference proteome</keyword>
<dbReference type="CDD" id="cd01166">
    <property type="entry name" value="KdgK"/>
    <property type="match status" value="1"/>
</dbReference>
<dbReference type="EMBL" id="FNOK01000005">
    <property type="protein sequence ID" value="SDW82728.1"/>
    <property type="molecule type" value="Genomic_DNA"/>
</dbReference>
<dbReference type="InterPro" id="IPR029056">
    <property type="entry name" value="Ribokinase-like"/>
</dbReference>
<dbReference type="Pfam" id="PF00294">
    <property type="entry name" value="PfkB"/>
    <property type="match status" value="1"/>
</dbReference>
<reference evidence="6" key="1">
    <citation type="submission" date="2016-10" db="EMBL/GenBank/DDBJ databases">
        <authorList>
            <person name="Varghese N."/>
            <person name="Submissions S."/>
        </authorList>
    </citation>
    <scope>NUCLEOTIDE SEQUENCE [LARGE SCALE GENOMIC DNA]</scope>
    <source>
        <strain evidence="6">CGMCC 4.3530</strain>
    </source>
</reference>